<accession>A0A0L8I888</accession>
<protein>
    <submittedName>
        <fullName evidence="1">Uncharacterized protein</fullName>
    </submittedName>
</protein>
<reference evidence="1" key="1">
    <citation type="submission" date="2015-07" db="EMBL/GenBank/DDBJ databases">
        <title>MeaNS - Measles Nucleotide Surveillance Program.</title>
        <authorList>
            <person name="Tran T."/>
            <person name="Druce J."/>
        </authorList>
    </citation>
    <scope>NUCLEOTIDE SEQUENCE</scope>
    <source>
        <strain evidence="1">UCB-OBI-ISO-001</strain>
        <tissue evidence="1">Gonad</tissue>
    </source>
</reference>
<organism evidence="1">
    <name type="scientific">Octopus bimaculoides</name>
    <name type="common">California two-spotted octopus</name>
    <dbReference type="NCBI Taxonomy" id="37653"/>
    <lineage>
        <taxon>Eukaryota</taxon>
        <taxon>Metazoa</taxon>
        <taxon>Spiralia</taxon>
        <taxon>Lophotrochozoa</taxon>
        <taxon>Mollusca</taxon>
        <taxon>Cephalopoda</taxon>
        <taxon>Coleoidea</taxon>
        <taxon>Octopodiformes</taxon>
        <taxon>Octopoda</taxon>
        <taxon>Incirrata</taxon>
        <taxon>Octopodidae</taxon>
        <taxon>Octopus</taxon>
    </lineage>
</organism>
<evidence type="ECO:0000313" key="1">
    <source>
        <dbReference type="EMBL" id="KOF97708.1"/>
    </source>
</evidence>
<sequence length="64" mass="7935">MKWLIFHLRCCEGTGRILLDELRDHIGKMLQYDYCVFEYERHLISVWDSNYRNISHMNCTLYYK</sequence>
<dbReference type="AlphaFoldDB" id="A0A0L8I888"/>
<proteinExistence type="predicted"/>
<name>A0A0L8I888_OCTBM</name>
<gene>
    <name evidence="1" type="ORF">OCBIM_22028727mg</name>
</gene>
<dbReference type="EMBL" id="KQ416270">
    <property type="protein sequence ID" value="KOF97708.1"/>
    <property type="molecule type" value="Genomic_DNA"/>
</dbReference>